<keyword evidence="10" id="KW-0007">Acetylation</keyword>
<accession>A0A8J2REE7</accession>
<feature type="domain" description="J" evidence="18">
    <location>
        <begin position="58"/>
        <end position="123"/>
    </location>
</feature>
<dbReference type="GO" id="GO:0006457">
    <property type="term" value="P:protein folding"/>
    <property type="evidence" value="ECO:0007669"/>
    <property type="project" value="InterPro"/>
</dbReference>
<dbReference type="SUPFAM" id="SSF49493">
    <property type="entry name" value="HSP40/DnaJ peptide-binding domain"/>
    <property type="match status" value="1"/>
</dbReference>
<dbReference type="OrthoDB" id="10256793at2759"/>
<dbReference type="PROSITE" id="PS51188">
    <property type="entry name" value="ZF_CR"/>
    <property type="match status" value="1"/>
</dbReference>
<dbReference type="GO" id="GO:0005102">
    <property type="term" value="F:signaling receptor binding"/>
    <property type="evidence" value="ECO:0007669"/>
    <property type="project" value="UniProtKB-ARBA"/>
</dbReference>
<organism evidence="20 21">
    <name type="scientific">Daphnia galeata</name>
    <dbReference type="NCBI Taxonomy" id="27404"/>
    <lineage>
        <taxon>Eukaryota</taxon>
        <taxon>Metazoa</taxon>
        <taxon>Ecdysozoa</taxon>
        <taxon>Arthropoda</taxon>
        <taxon>Crustacea</taxon>
        <taxon>Branchiopoda</taxon>
        <taxon>Diplostraca</taxon>
        <taxon>Cladocera</taxon>
        <taxon>Anomopoda</taxon>
        <taxon>Daphniidae</taxon>
        <taxon>Daphnia</taxon>
    </lineage>
</organism>
<gene>
    <name evidence="20" type="ORF">DGAL_LOCUS1347</name>
</gene>
<dbReference type="PROSITE" id="PS50076">
    <property type="entry name" value="DNAJ_2"/>
    <property type="match status" value="1"/>
</dbReference>
<keyword evidence="5" id="KW-0677">Repeat</keyword>
<dbReference type="CDD" id="cd10747">
    <property type="entry name" value="DnaJ_C"/>
    <property type="match status" value="1"/>
</dbReference>
<dbReference type="Gene3D" id="1.10.287.110">
    <property type="entry name" value="DnaJ domain"/>
    <property type="match status" value="1"/>
</dbReference>
<evidence type="ECO:0000256" key="9">
    <source>
        <dbReference type="ARBA" id="ARBA00022946"/>
    </source>
</evidence>
<evidence type="ECO:0000256" key="17">
    <source>
        <dbReference type="SAM" id="MobiDB-lite"/>
    </source>
</evidence>
<evidence type="ECO:0000256" key="16">
    <source>
        <dbReference type="PROSITE-ProRule" id="PRU00546"/>
    </source>
</evidence>
<dbReference type="CDD" id="cd06257">
    <property type="entry name" value="DnaJ"/>
    <property type="match status" value="1"/>
</dbReference>
<evidence type="ECO:0000256" key="15">
    <source>
        <dbReference type="ARBA" id="ARBA00093620"/>
    </source>
</evidence>
<dbReference type="Pfam" id="PF00226">
    <property type="entry name" value="DnaJ"/>
    <property type="match status" value="1"/>
</dbReference>
<evidence type="ECO:0000256" key="10">
    <source>
        <dbReference type="ARBA" id="ARBA00022990"/>
    </source>
</evidence>
<dbReference type="PRINTS" id="PR00625">
    <property type="entry name" value="JDOMAIN"/>
</dbReference>
<dbReference type="EMBL" id="CAKKLH010000015">
    <property type="protein sequence ID" value="CAH0099233.1"/>
    <property type="molecule type" value="Genomic_DNA"/>
</dbReference>
<dbReference type="Gene3D" id="2.10.230.10">
    <property type="entry name" value="Heat shock protein DnaJ, cysteine-rich domain"/>
    <property type="match status" value="1"/>
</dbReference>
<feature type="compositionally biased region" description="Basic and acidic residues" evidence="17">
    <location>
        <begin position="467"/>
        <end position="482"/>
    </location>
</feature>
<dbReference type="Proteomes" id="UP000789390">
    <property type="component" value="Unassembled WGS sequence"/>
</dbReference>
<evidence type="ECO:0000313" key="21">
    <source>
        <dbReference type="Proteomes" id="UP000789390"/>
    </source>
</evidence>
<evidence type="ECO:0000256" key="7">
    <source>
        <dbReference type="ARBA" id="ARBA00022787"/>
    </source>
</evidence>
<dbReference type="InterPro" id="IPR036869">
    <property type="entry name" value="J_dom_sf"/>
</dbReference>
<keyword evidence="12" id="KW-0472">Membrane</keyword>
<dbReference type="GO" id="GO:0007005">
    <property type="term" value="P:mitochondrion organization"/>
    <property type="evidence" value="ECO:0007669"/>
    <property type="project" value="TreeGrafter"/>
</dbReference>
<dbReference type="InterPro" id="IPR036410">
    <property type="entry name" value="HSP_DnaJ_Cys-rich_dom_sf"/>
</dbReference>
<dbReference type="AlphaFoldDB" id="A0A8J2REE7"/>
<keyword evidence="21" id="KW-1185">Reference proteome</keyword>
<comment type="subcellular location">
    <subcellularLocation>
        <location evidence="1">Mitochondrion outer membrane</location>
    </subcellularLocation>
</comment>
<proteinExistence type="predicted"/>
<dbReference type="SMART" id="SM00271">
    <property type="entry name" value="DnaJ"/>
    <property type="match status" value="1"/>
</dbReference>
<keyword evidence="7" id="KW-1000">Mitochondrion outer membrane</keyword>
<keyword evidence="8 16" id="KW-0862">Zinc</keyword>
<dbReference type="InterPro" id="IPR001623">
    <property type="entry name" value="DnaJ_domain"/>
</dbReference>
<evidence type="ECO:0000256" key="2">
    <source>
        <dbReference type="ARBA" id="ARBA00022473"/>
    </source>
</evidence>
<evidence type="ECO:0000313" key="20">
    <source>
        <dbReference type="EMBL" id="CAH0099233.1"/>
    </source>
</evidence>
<evidence type="ECO:0000259" key="18">
    <source>
        <dbReference type="PROSITE" id="PS50076"/>
    </source>
</evidence>
<keyword evidence="2" id="KW-0217">Developmental protein</keyword>
<dbReference type="PROSITE" id="PS00636">
    <property type="entry name" value="DNAJ_1"/>
    <property type="match status" value="1"/>
</dbReference>
<evidence type="ECO:0000256" key="13">
    <source>
        <dbReference type="ARBA" id="ARBA00023186"/>
    </source>
</evidence>
<dbReference type="GO" id="GO:0051082">
    <property type="term" value="F:unfolded protein binding"/>
    <property type="evidence" value="ECO:0007669"/>
    <property type="project" value="InterPro"/>
</dbReference>
<feature type="zinc finger region" description="CR-type" evidence="16">
    <location>
        <begin position="203"/>
        <end position="281"/>
    </location>
</feature>
<evidence type="ECO:0000256" key="3">
    <source>
        <dbReference type="ARBA" id="ARBA00022481"/>
    </source>
</evidence>
<dbReference type="InterPro" id="IPR002939">
    <property type="entry name" value="DnaJ_C"/>
</dbReference>
<dbReference type="SUPFAM" id="SSF46565">
    <property type="entry name" value="Chaperone J-domain"/>
    <property type="match status" value="1"/>
</dbReference>
<keyword evidence="9" id="KW-0809">Transit peptide</keyword>
<keyword evidence="11" id="KW-0496">Mitochondrion</keyword>
<evidence type="ECO:0000256" key="11">
    <source>
        <dbReference type="ARBA" id="ARBA00023128"/>
    </source>
</evidence>
<sequence length="482" mass="53818">MWPRLEKMACTSRSLLFGIILKQRFVLPVTSHAALQCEIPASSRNFHTSNIAFARKKDYYDVLGVPRNASLKDVKKAYYQLAKKFHPDTNKNDPETIKKFQEVSEAYEVLSDEGKRKQFDTWGATSEQMGGGQPGPGASQDFARHQNWNFQSSVDPEELFRKIFGQAGFQGGNFGEEFAESRFGFGAAQEMTMNLTFAQAAKGINKDINLNVVDTCPKCRGSRSEPGTKAVKCPYCNGTGMETISTGPFIMRSTCRRCMGSRMHIPNPCLEWRRKRFNCSEEKSVEDGQTVRMQVGQKEVFITFRVEKSDYFRRDGADIHTDAAITFSQAALGGAIRIQGIYEELTVDIPKGTQSHTRLTVYGFGDHYIHIKIKIPVRLNDKQRNLILAYAELEEDTPGTVNGITYTKDGKRMDGIKEAPMAGSESQSASQKQKDTQGEDVGLFGAKKSSDGNSKKASTNSSLDDDSNSKETKEDEAQRQKL</sequence>
<dbReference type="SUPFAM" id="SSF57938">
    <property type="entry name" value="DnaJ/Hsp40 cysteine-rich domain"/>
    <property type="match status" value="1"/>
</dbReference>
<evidence type="ECO:0000259" key="19">
    <source>
        <dbReference type="PROSITE" id="PS51188"/>
    </source>
</evidence>
<dbReference type="GO" id="GO:0031072">
    <property type="term" value="F:heat shock protein binding"/>
    <property type="evidence" value="ECO:0007669"/>
    <property type="project" value="InterPro"/>
</dbReference>
<name>A0A8J2REE7_9CRUS</name>
<evidence type="ECO:0000256" key="6">
    <source>
        <dbReference type="ARBA" id="ARBA00022771"/>
    </source>
</evidence>
<comment type="caution">
    <text evidence="20">The sequence shown here is derived from an EMBL/GenBank/DDBJ whole genome shotgun (WGS) entry which is preliminary data.</text>
</comment>
<dbReference type="PANTHER" id="PTHR44145">
    <property type="entry name" value="DNAJ HOMOLOG SUBFAMILY A MEMBER 3, MITOCHONDRIAL"/>
    <property type="match status" value="1"/>
</dbReference>
<dbReference type="Gene3D" id="2.60.260.20">
    <property type="entry name" value="Urease metallochaperone UreE, N-terminal domain"/>
    <property type="match status" value="1"/>
</dbReference>
<evidence type="ECO:0000256" key="8">
    <source>
        <dbReference type="ARBA" id="ARBA00022833"/>
    </source>
</evidence>
<dbReference type="InterPro" id="IPR018253">
    <property type="entry name" value="DnaJ_domain_CS"/>
</dbReference>
<reference evidence="20" key="1">
    <citation type="submission" date="2021-11" db="EMBL/GenBank/DDBJ databases">
        <authorList>
            <person name="Schell T."/>
        </authorList>
    </citation>
    <scope>NUCLEOTIDE SEQUENCE</scope>
    <source>
        <strain evidence="20">M5</strain>
    </source>
</reference>
<feature type="region of interest" description="Disordered" evidence="17">
    <location>
        <begin position="419"/>
        <end position="482"/>
    </location>
</feature>
<dbReference type="PANTHER" id="PTHR44145:SF3">
    <property type="entry name" value="DNAJ HOMOLOG SUBFAMILY A MEMBER 3, MITOCHONDRIAL"/>
    <property type="match status" value="1"/>
</dbReference>
<evidence type="ECO:0000256" key="1">
    <source>
        <dbReference type="ARBA" id="ARBA00004294"/>
    </source>
</evidence>
<dbReference type="FunFam" id="1.10.287.110:FF:000075">
    <property type="entry name" value="Uncharacterized protein, isoform D"/>
    <property type="match status" value="1"/>
</dbReference>
<dbReference type="FunFam" id="2.10.230.10:FF:000003">
    <property type="entry name" value="dnaJ homolog subfamily A member 3, mitochondrial"/>
    <property type="match status" value="1"/>
</dbReference>
<dbReference type="GO" id="GO:0005741">
    <property type="term" value="C:mitochondrial outer membrane"/>
    <property type="evidence" value="ECO:0007669"/>
    <property type="project" value="UniProtKB-SubCell"/>
</dbReference>
<protein>
    <recommendedName>
        <fullName evidence="15">DnaJ homolog l(2)tid, mitochondrial</fullName>
    </recommendedName>
    <alternativeName>
        <fullName evidence="14">Protein lethal(2)tumorous imaginal discs</fullName>
    </alternativeName>
</protein>
<dbReference type="FunFam" id="2.60.260.20:FF:000005">
    <property type="entry name" value="Chaperone protein dnaJ 1, mitochondrial"/>
    <property type="match status" value="1"/>
</dbReference>
<keyword evidence="3" id="KW-0488">Methylation</keyword>
<dbReference type="InterPro" id="IPR008971">
    <property type="entry name" value="HSP40/DnaJ_pept-bd"/>
</dbReference>
<dbReference type="InterPro" id="IPR051938">
    <property type="entry name" value="Apopto_cytoskel_mod"/>
</dbReference>
<dbReference type="Pfam" id="PF00684">
    <property type="entry name" value="DnaJ_CXXCXGXG"/>
    <property type="match status" value="1"/>
</dbReference>
<keyword evidence="13" id="KW-0143">Chaperone</keyword>
<dbReference type="Pfam" id="PF01556">
    <property type="entry name" value="DnaJ_C"/>
    <property type="match status" value="1"/>
</dbReference>
<evidence type="ECO:0000256" key="5">
    <source>
        <dbReference type="ARBA" id="ARBA00022737"/>
    </source>
</evidence>
<evidence type="ECO:0000256" key="4">
    <source>
        <dbReference type="ARBA" id="ARBA00022723"/>
    </source>
</evidence>
<dbReference type="InterPro" id="IPR001305">
    <property type="entry name" value="HSP_DnaJ_Cys-rich_dom"/>
</dbReference>
<dbReference type="GO" id="GO:0043066">
    <property type="term" value="P:negative regulation of apoptotic process"/>
    <property type="evidence" value="ECO:0007669"/>
    <property type="project" value="TreeGrafter"/>
</dbReference>
<dbReference type="GO" id="GO:0008270">
    <property type="term" value="F:zinc ion binding"/>
    <property type="evidence" value="ECO:0007669"/>
    <property type="project" value="UniProtKB-KW"/>
</dbReference>
<evidence type="ECO:0000256" key="14">
    <source>
        <dbReference type="ARBA" id="ARBA00080150"/>
    </source>
</evidence>
<keyword evidence="4 16" id="KW-0479">Metal-binding</keyword>
<feature type="domain" description="CR-type" evidence="19">
    <location>
        <begin position="203"/>
        <end position="281"/>
    </location>
</feature>
<keyword evidence="6 16" id="KW-0863">Zinc-finger</keyword>
<evidence type="ECO:0000256" key="12">
    <source>
        <dbReference type="ARBA" id="ARBA00023136"/>
    </source>
</evidence>
<dbReference type="GO" id="GO:0005829">
    <property type="term" value="C:cytosol"/>
    <property type="evidence" value="ECO:0007669"/>
    <property type="project" value="UniProtKB-ARBA"/>
</dbReference>